<keyword evidence="3" id="KW-0520">NAD</keyword>
<dbReference type="Proteomes" id="UP000092598">
    <property type="component" value="Chromosome"/>
</dbReference>
<dbReference type="KEGG" id="sls:SLINC_1845"/>
<dbReference type="InterPro" id="IPR029753">
    <property type="entry name" value="D-isomer_DH_CS"/>
</dbReference>
<dbReference type="RefSeq" id="WP_067429432.1">
    <property type="nucleotide sequence ID" value="NZ_CP016438.1"/>
</dbReference>
<evidence type="ECO:0000256" key="2">
    <source>
        <dbReference type="ARBA" id="ARBA00023002"/>
    </source>
</evidence>
<evidence type="ECO:0000256" key="1">
    <source>
        <dbReference type="ARBA" id="ARBA00005854"/>
    </source>
</evidence>
<dbReference type="PANTHER" id="PTHR43026">
    <property type="entry name" value="2-HYDROXYACID DEHYDROGENASE HOMOLOG 1-RELATED"/>
    <property type="match status" value="1"/>
</dbReference>
<dbReference type="AlphaFoldDB" id="A0A1B1M602"/>
<keyword evidence="6" id="KW-1185">Reference proteome</keyword>
<reference evidence="5 6" key="1">
    <citation type="submission" date="2016-07" db="EMBL/GenBank/DDBJ databases">
        <title>Enhancement of antibiotic productionsby engineered nitrateutilization in actinobacteria.</title>
        <authorList>
            <person name="Meng S.C."/>
        </authorList>
    </citation>
    <scope>NUCLEOTIDE SEQUENCE [LARGE SCALE GENOMIC DNA]</scope>
    <source>
        <strain evidence="5 6">NRRL 2936</strain>
    </source>
</reference>
<sequence>MTHSEKTRITMYGCGPDEAVLFRELAPALGVRPAITDAPVSEATAELASGSRCISVGHKTPVTHATLRALDRAGVAYVSTRSIGRNHIDVEYAESIGIRVENVSYSPDSVADHTLMLMLMAIRDAKSIVRRTDMHDYRLSELRGKELRDLTVGVIGTGRIGAAVMGRLRGFGCRMVAHDNRPVDRPGIAVEYVPLDELLRRSDLITLHAPLTPQTRHLLNRRRLARMKNGALIVNTGRGALIDTEALVQELESGRLGGAALDVVEGEEGIFYGDCRDIPIESKALLRLQELPNALITPHTAYYTDHALRDTVKNSLTNCLAFESGNQHG</sequence>
<dbReference type="PATRIC" id="fig|1915.4.peg.2073"/>
<dbReference type="PROSITE" id="PS00671">
    <property type="entry name" value="D_2_HYDROXYACID_DH_3"/>
    <property type="match status" value="1"/>
</dbReference>
<name>A0A1B1M602_STRLN</name>
<evidence type="ECO:0000256" key="4">
    <source>
        <dbReference type="RuleBase" id="RU003719"/>
    </source>
</evidence>
<dbReference type="InterPro" id="IPR006140">
    <property type="entry name" value="D-isomer_DH_NAD-bd"/>
</dbReference>
<dbReference type="GO" id="GO:0008720">
    <property type="term" value="F:D-lactate dehydrogenase (NAD+) activity"/>
    <property type="evidence" value="ECO:0007669"/>
    <property type="project" value="TreeGrafter"/>
</dbReference>
<dbReference type="SUPFAM" id="SSF51735">
    <property type="entry name" value="NAD(P)-binding Rossmann-fold domains"/>
    <property type="match status" value="1"/>
</dbReference>
<dbReference type="InterPro" id="IPR006139">
    <property type="entry name" value="D-isomer_2_OHA_DH_cat_dom"/>
</dbReference>
<comment type="similarity">
    <text evidence="1 4">Belongs to the D-isomer specific 2-hydroxyacid dehydrogenase family.</text>
</comment>
<dbReference type="InterPro" id="IPR036291">
    <property type="entry name" value="NAD(P)-bd_dom_sf"/>
</dbReference>
<dbReference type="SUPFAM" id="SSF52283">
    <property type="entry name" value="Formate/glycerate dehydrogenase catalytic domain-like"/>
    <property type="match status" value="1"/>
</dbReference>
<dbReference type="CDD" id="cd12185">
    <property type="entry name" value="HGDH_LDH_like"/>
    <property type="match status" value="1"/>
</dbReference>
<evidence type="ECO:0000313" key="5">
    <source>
        <dbReference type="EMBL" id="ANS64069.1"/>
    </source>
</evidence>
<evidence type="ECO:0000313" key="6">
    <source>
        <dbReference type="Proteomes" id="UP000092598"/>
    </source>
</evidence>
<dbReference type="Pfam" id="PF02826">
    <property type="entry name" value="2-Hacid_dh_C"/>
    <property type="match status" value="1"/>
</dbReference>
<dbReference type="PROSITE" id="PS00065">
    <property type="entry name" value="D_2_HYDROXYACID_DH_1"/>
    <property type="match status" value="1"/>
</dbReference>
<keyword evidence="2 4" id="KW-0560">Oxidoreductase</keyword>
<protein>
    <submittedName>
        <fullName evidence="5">D-lactate dehydrogenase</fullName>
    </submittedName>
</protein>
<organism evidence="5 6">
    <name type="scientific">Streptomyces lincolnensis</name>
    <dbReference type="NCBI Taxonomy" id="1915"/>
    <lineage>
        <taxon>Bacteria</taxon>
        <taxon>Bacillati</taxon>
        <taxon>Actinomycetota</taxon>
        <taxon>Actinomycetes</taxon>
        <taxon>Kitasatosporales</taxon>
        <taxon>Streptomycetaceae</taxon>
        <taxon>Streptomyces</taxon>
    </lineage>
</organism>
<accession>A0A1B1M602</accession>
<dbReference type="EMBL" id="CP016438">
    <property type="protein sequence ID" value="ANS64069.1"/>
    <property type="molecule type" value="Genomic_DNA"/>
</dbReference>
<gene>
    <name evidence="5" type="ORF">SLINC_1845</name>
</gene>
<dbReference type="Pfam" id="PF00389">
    <property type="entry name" value="2-Hacid_dh"/>
    <property type="match status" value="1"/>
</dbReference>
<dbReference type="InterPro" id="IPR058205">
    <property type="entry name" value="D-LDH-like"/>
</dbReference>
<dbReference type="GO" id="GO:0051287">
    <property type="term" value="F:NAD binding"/>
    <property type="evidence" value="ECO:0007669"/>
    <property type="project" value="InterPro"/>
</dbReference>
<evidence type="ECO:0000256" key="3">
    <source>
        <dbReference type="ARBA" id="ARBA00023027"/>
    </source>
</evidence>
<dbReference type="STRING" id="1915.SLINC_1845"/>
<dbReference type="Gene3D" id="3.40.50.720">
    <property type="entry name" value="NAD(P)-binding Rossmann-like Domain"/>
    <property type="match status" value="2"/>
</dbReference>
<dbReference type="OrthoDB" id="117809at2"/>
<dbReference type="InterPro" id="IPR029752">
    <property type="entry name" value="D-isomer_DH_CS1"/>
</dbReference>
<dbReference type="PANTHER" id="PTHR43026:SF1">
    <property type="entry name" value="2-HYDROXYACID DEHYDROGENASE HOMOLOG 1-RELATED"/>
    <property type="match status" value="1"/>
</dbReference>
<proteinExistence type="inferred from homology"/>